<dbReference type="GO" id="GO:0046872">
    <property type="term" value="F:metal ion binding"/>
    <property type="evidence" value="ECO:0007669"/>
    <property type="project" value="UniProtKB-KW"/>
</dbReference>
<dbReference type="PANTHER" id="PTHR48073:SF2">
    <property type="entry name" value="O-SUCCINYLBENZOATE SYNTHASE"/>
    <property type="match status" value="1"/>
</dbReference>
<dbReference type="SUPFAM" id="SSF51604">
    <property type="entry name" value="Enolase C-terminal domain-like"/>
    <property type="match status" value="1"/>
</dbReference>
<feature type="binding site" evidence="6">
    <location>
        <position position="329"/>
    </location>
    <ligand>
        <name>Mg(2+)</name>
        <dbReference type="ChEBI" id="CHEBI:18420"/>
    </ligand>
</feature>
<dbReference type="SFLD" id="SFLDS00001">
    <property type="entry name" value="Enolase"/>
    <property type="match status" value="1"/>
</dbReference>
<dbReference type="AlphaFoldDB" id="A0A0K9Q2X8"/>
<protein>
    <recommendedName>
        <fullName evidence="7">Dipeptide epimerase</fullName>
        <ecNumber evidence="7">5.1.1.-</ecNumber>
    </recommendedName>
</protein>
<dbReference type="SFLD" id="SFLDG00180">
    <property type="entry name" value="muconate_cycloisomerase"/>
    <property type="match status" value="1"/>
</dbReference>
<dbReference type="SMART" id="SM00922">
    <property type="entry name" value="MR_MLE"/>
    <property type="match status" value="1"/>
</dbReference>
<dbReference type="Gene3D" id="3.20.20.120">
    <property type="entry name" value="Enolase-like C-terminal domain"/>
    <property type="match status" value="1"/>
</dbReference>
<dbReference type="Proteomes" id="UP000036987">
    <property type="component" value="Unassembled WGS sequence"/>
</dbReference>
<name>A0A0K9Q2X8_ZOSMR</name>
<dbReference type="SUPFAM" id="SSF54826">
    <property type="entry name" value="Enolase N-terminal domain-like"/>
    <property type="match status" value="1"/>
</dbReference>
<evidence type="ECO:0000313" key="10">
    <source>
        <dbReference type="Proteomes" id="UP000036987"/>
    </source>
</evidence>
<dbReference type="OrthoDB" id="17395at2759"/>
<accession>A0A0K9Q2X8</accession>
<evidence type="ECO:0000256" key="7">
    <source>
        <dbReference type="RuleBase" id="RU366006"/>
    </source>
</evidence>
<comment type="caution">
    <text evidence="9">The sequence shown here is derived from an EMBL/GenBank/DDBJ whole genome shotgun (WGS) entry which is preliminary data.</text>
</comment>
<comment type="cofactor">
    <cofactor evidence="6 7">
        <name>Mg(2+)</name>
        <dbReference type="ChEBI" id="CHEBI:18420"/>
    </cofactor>
    <text evidence="6 7">Binds 1 Mg(2+) ion per subunit.</text>
</comment>
<feature type="binding site" evidence="6">
    <location>
        <position position="272"/>
    </location>
    <ligand>
        <name>Mg(2+)</name>
        <dbReference type="ChEBI" id="CHEBI:18420"/>
    </ligand>
</feature>
<dbReference type="SFLD" id="SFLDF00009">
    <property type="entry name" value="o-succinylbenzoate_synthase"/>
    <property type="match status" value="1"/>
</dbReference>
<dbReference type="GO" id="GO:0006518">
    <property type="term" value="P:peptide metabolic process"/>
    <property type="evidence" value="ECO:0000318"/>
    <property type="project" value="GO_Central"/>
</dbReference>
<dbReference type="STRING" id="29655.A0A0K9Q2X8"/>
<dbReference type="InterPro" id="IPR013341">
    <property type="entry name" value="Mandelate_racemase_N_dom"/>
</dbReference>
<dbReference type="PANTHER" id="PTHR48073">
    <property type="entry name" value="O-SUCCINYLBENZOATE SYNTHASE-RELATED"/>
    <property type="match status" value="1"/>
</dbReference>
<dbReference type="Pfam" id="PF02746">
    <property type="entry name" value="MR_MLE_N"/>
    <property type="match status" value="1"/>
</dbReference>
<dbReference type="EC" id="5.1.1.-" evidence="7"/>
<feature type="domain" description="Mandelate racemase/muconate lactonizing enzyme C-terminal" evidence="8">
    <location>
        <begin position="224"/>
        <end position="318"/>
    </location>
</feature>
<keyword evidence="3 6" id="KW-0460">Magnesium</keyword>
<dbReference type="EMBL" id="LFYR01000129">
    <property type="protein sequence ID" value="KMZ75671.1"/>
    <property type="molecule type" value="Genomic_DNA"/>
</dbReference>
<evidence type="ECO:0000256" key="2">
    <source>
        <dbReference type="ARBA" id="ARBA00022723"/>
    </source>
</evidence>
<dbReference type="CDD" id="cd03319">
    <property type="entry name" value="L-Ala-DL-Glu_epimerase"/>
    <property type="match status" value="1"/>
</dbReference>
<evidence type="ECO:0000256" key="4">
    <source>
        <dbReference type="ARBA" id="ARBA00023235"/>
    </source>
</evidence>
<reference evidence="10" key="1">
    <citation type="journal article" date="2016" name="Nature">
        <title>The genome of the seagrass Zostera marina reveals angiosperm adaptation to the sea.</title>
        <authorList>
            <person name="Olsen J.L."/>
            <person name="Rouze P."/>
            <person name="Verhelst B."/>
            <person name="Lin Y.-C."/>
            <person name="Bayer T."/>
            <person name="Collen J."/>
            <person name="Dattolo E."/>
            <person name="De Paoli E."/>
            <person name="Dittami S."/>
            <person name="Maumus F."/>
            <person name="Michel G."/>
            <person name="Kersting A."/>
            <person name="Lauritano C."/>
            <person name="Lohaus R."/>
            <person name="Toepel M."/>
            <person name="Tonon T."/>
            <person name="Vanneste K."/>
            <person name="Amirebrahimi M."/>
            <person name="Brakel J."/>
            <person name="Bostroem C."/>
            <person name="Chovatia M."/>
            <person name="Grimwood J."/>
            <person name="Jenkins J.W."/>
            <person name="Jueterbock A."/>
            <person name="Mraz A."/>
            <person name="Stam W.T."/>
            <person name="Tice H."/>
            <person name="Bornberg-Bauer E."/>
            <person name="Green P.J."/>
            <person name="Pearson G.A."/>
            <person name="Procaccini G."/>
            <person name="Duarte C.M."/>
            <person name="Schmutz J."/>
            <person name="Reusch T.B.H."/>
            <person name="Van de Peer Y."/>
        </authorList>
    </citation>
    <scope>NUCLEOTIDE SEQUENCE [LARGE SCALE GENOMIC DNA]</scope>
    <source>
        <strain evidence="10">cv. Finnish</strain>
    </source>
</reference>
<evidence type="ECO:0000256" key="1">
    <source>
        <dbReference type="ARBA" id="ARBA00008031"/>
    </source>
</evidence>
<feature type="active site" description="Proton acceptor; specific for (R)-substrate epimerization" evidence="5">
    <location>
        <position position="245"/>
    </location>
</feature>
<feature type="binding site" evidence="6">
    <location>
        <position position="300"/>
    </location>
    <ligand>
        <name>Mg(2+)</name>
        <dbReference type="ChEBI" id="CHEBI:18420"/>
    </ligand>
</feature>
<evidence type="ECO:0000313" key="9">
    <source>
        <dbReference type="EMBL" id="KMZ75671.1"/>
    </source>
</evidence>
<feature type="active site" description="Proton acceptor; specific for (S)-substrate epimerization" evidence="5">
    <location>
        <position position="353"/>
    </location>
</feature>
<gene>
    <name evidence="9" type="ORF">ZOSMA_111G00220</name>
</gene>
<dbReference type="InterPro" id="IPR013342">
    <property type="entry name" value="Mandelate_racemase_C"/>
</dbReference>
<organism evidence="9 10">
    <name type="scientific">Zostera marina</name>
    <name type="common">Eelgrass</name>
    <dbReference type="NCBI Taxonomy" id="29655"/>
    <lineage>
        <taxon>Eukaryota</taxon>
        <taxon>Viridiplantae</taxon>
        <taxon>Streptophyta</taxon>
        <taxon>Embryophyta</taxon>
        <taxon>Tracheophyta</taxon>
        <taxon>Spermatophyta</taxon>
        <taxon>Magnoliopsida</taxon>
        <taxon>Liliopsida</taxon>
        <taxon>Zosteraceae</taxon>
        <taxon>Zostera</taxon>
    </lineage>
</organism>
<dbReference type="Pfam" id="PF13378">
    <property type="entry name" value="MR_MLE_C"/>
    <property type="match status" value="1"/>
</dbReference>
<keyword evidence="2 6" id="KW-0479">Metal-binding</keyword>
<dbReference type="OMA" id="YDAINIK"/>
<evidence type="ECO:0000256" key="3">
    <source>
        <dbReference type="ARBA" id="ARBA00022842"/>
    </source>
</evidence>
<dbReference type="InterPro" id="IPR029017">
    <property type="entry name" value="Enolase-like_N"/>
</dbReference>
<keyword evidence="4 7" id="KW-0413">Isomerase</keyword>
<dbReference type="GO" id="GO:0016855">
    <property type="term" value="F:racemase and epimerase activity, acting on amino acids and derivatives"/>
    <property type="evidence" value="ECO:0007669"/>
    <property type="project" value="UniProtKB-UniRule"/>
</dbReference>
<dbReference type="InterPro" id="IPR034603">
    <property type="entry name" value="Dipeptide_epimerase"/>
</dbReference>
<evidence type="ECO:0000259" key="8">
    <source>
        <dbReference type="SMART" id="SM00922"/>
    </source>
</evidence>
<sequence>MSLTIAGVFSPCICPTKTVSFTLISSPTPPSCKKKTTRLASHRRRINLTSIVTAVGKPSSSNPETHYPSLTLGFESLMKTFPINVTRAEGRPLNVPLTAPFTIATSRLDSVGNVAIRVELHNGCVGWGEAPILPFVTAEDLPTALAKANAACQFLVGSPTETLGKVLNNVGNLLPNHDFASVRAGMEMALIDATANSIRIPLWKLFGAKSNSLTTNITIPIVSPTAAGELAAKYHQQGFETLKLKVGKNLSSDIEVLKSIQSAHPNCSFILDANEGYSANEALQVLHKLHEMEITPILFEQPVGRDDWDGLGHVSRVAKEKYGVLVAADESCRSLEDALNIINGKLAHVINIKLAKLGIMGALKVIEAVRNDGYLDLMIGGMVETRLAMGFAGHLAAGFGCFRYVDLDTPLLMARDPVFGGYEANGAVYKFTNCGGHGGFLHWDSIS</sequence>
<dbReference type="InterPro" id="IPR029065">
    <property type="entry name" value="Enolase_C-like"/>
</dbReference>
<evidence type="ECO:0000256" key="5">
    <source>
        <dbReference type="PIRSR" id="PIRSR634603-1"/>
    </source>
</evidence>
<dbReference type="GO" id="GO:0016854">
    <property type="term" value="F:racemase and epimerase activity"/>
    <property type="evidence" value="ECO:0000318"/>
    <property type="project" value="GO_Central"/>
</dbReference>
<comment type="similarity">
    <text evidence="1 7">Belongs to the mandelate racemase/muconate lactonizing enzyme family.</text>
</comment>
<evidence type="ECO:0000256" key="6">
    <source>
        <dbReference type="PIRSR" id="PIRSR634603-3"/>
    </source>
</evidence>
<keyword evidence="10" id="KW-1185">Reference proteome</keyword>
<proteinExistence type="inferred from homology"/>
<dbReference type="InterPro" id="IPR036849">
    <property type="entry name" value="Enolase-like_C_sf"/>
</dbReference>
<dbReference type="Gene3D" id="3.30.390.10">
    <property type="entry name" value="Enolase-like, N-terminal domain"/>
    <property type="match status" value="1"/>
</dbReference>